<dbReference type="Proteomes" id="UP000625631">
    <property type="component" value="Unassembled WGS sequence"/>
</dbReference>
<comment type="caution">
    <text evidence="2">The sequence shown here is derived from an EMBL/GenBank/DDBJ whole genome shotgun (WGS) entry which is preliminary data.</text>
</comment>
<gene>
    <name evidence="2" type="ORF">I7X13_09540</name>
</gene>
<keyword evidence="1" id="KW-0732">Signal</keyword>
<dbReference type="SUPFAM" id="SSF50998">
    <property type="entry name" value="Quinoprotein alcohol dehydrogenase-like"/>
    <property type="match status" value="1"/>
</dbReference>
<feature type="signal peptide" evidence="1">
    <location>
        <begin position="1"/>
        <end position="26"/>
    </location>
</feature>
<evidence type="ECO:0000256" key="1">
    <source>
        <dbReference type="SAM" id="SignalP"/>
    </source>
</evidence>
<dbReference type="RefSeq" id="WP_198075306.1">
    <property type="nucleotide sequence ID" value="NZ_JAEDAE010000003.1"/>
</dbReference>
<evidence type="ECO:0008006" key="4">
    <source>
        <dbReference type="Google" id="ProtNLM"/>
    </source>
</evidence>
<evidence type="ECO:0000313" key="3">
    <source>
        <dbReference type="Proteomes" id="UP000625631"/>
    </source>
</evidence>
<dbReference type="PANTHER" id="PTHR35580">
    <property type="entry name" value="CELL SURFACE GLYCOPROTEIN (S-LAYER PROTEIN)-LIKE PROTEIN"/>
    <property type="match status" value="1"/>
</dbReference>
<dbReference type="Gene3D" id="2.80.10.50">
    <property type="match status" value="1"/>
</dbReference>
<organism evidence="2 3">
    <name type="scientific">Hymenobacter negativus</name>
    <dbReference type="NCBI Taxonomy" id="2795026"/>
    <lineage>
        <taxon>Bacteria</taxon>
        <taxon>Pseudomonadati</taxon>
        <taxon>Bacteroidota</taxon>
        <taxon>Cytophagia</taxon>
        <taxon>Cytophagales</taxon>
        <taxon>Hymenobacteraceae</taxon>
        <taxon>Hymenobacter</taxon>
    </lineage>
</organism>
<reference evidence="2 3" key="1">
    <citation type="submission" date="2020-12" db="EMBL/GenBank/DDBJ databases">
        <title>Hymenobacter sp.</title>
        <authorList>
            <person name="Kim M.K."/>
        </authorList>
    </citation>
    <scope>NUCLEOTIDE SEQUENCE [LARGE SCALE GENOMIC DNA]</scope>
    <source>
        <strain evidence="2 3">BT442</strain>
    </source>
</reference>
<sequence length="551" mass="54682">MKISTSLGVGFGLLVAFGLTIPAAHAQTAPAWDTVQRTSSPNATSYGVGRSIALAADGSRYITGEFVGPLTLGTFTLTPGAGSAHQFLAKYNAAGAVLWAIQLDGGGSAYTIHVATDAAGNAYLVGTFSSAVTFSGTTLTPVGNNPDSYLAKFDPQGTMQWVRQGGSGTWATSIATDASGNVAVAGYSDTAAAFGGAPLAGSGMCYYKFSPAGTILQARRVATAQGTFTTEMALALDGAGNAYLAGGFIGTTTFGSLTLTSGGGYYYGFLCKLDATGTPVWVRRTGGANGGTANAVAVDAAGNPVVGSSTGYVDYVGSTLFVDQFTAQGSPVWSQTIGPLYTGYGSSATGISLISGVAYDGRGGCFVTGQLAGTTMVGATRLSATAGPQAFVVRYDGQGNSVWATQTLGSGINTATAAGIAADASGRMHVVGSAVGTIAFGALSTTAAAGRADVFVATLTPGSVLTAARPAAGLVLAAYPNPASGSVTLRLPVGGGQLAVLDAVGRTVRQQALPATAGDCPVPLTGLAPGLYQLRAILGNGQPATAPLLVR</sequence>
<feature type="chain" id="PRO_5046226976" description="T9SS type A sorting domain-containing protein" evidence="1">
    <location>
        <begin position="27"/>
        <end position="551"/>
    </location>
</feature>
<protein>
    <recommendedName>
        <fullName evidence="4">T9SS type A sorting domain-containing protein</fullName>
    </recommendedName>
</protein>
<dbReference type="InterPro" id="IPR011047">
    <property type="entry name" value="Quinoprotein_ADH-like_sf"/>
</dbReference>
<dbReference type="PANTHER" id="PTHR35580:SF1">
    <property type="entry name" value="PHYTASE-LIKE DOMAIN-CONTAINING PROTEIN"/>
    <property type="match status" value="1"/>
</dbReference>
<keyword evidence="3" id="KW-1185">Reference proteome</keyword>
<accession>A0ABS0Q7E6</accession>
<name>A0ABS0Q7E6_9BACT</name>
<dbReference type="EMBL" id="JAEDAE010000003">
    <property type="protein sequence ID" value="MBH8558288.1"/>
    <property type="molecule type" value="Genomic_DNA"/>
</dbReference>
<proteinExistence type="predicted"/>
<evidence type="ECO:0000313" key="2">
    <source>
        <dbReference type="EMBL" id="MBH8558288.1"/>
    </source>
</evidence>
<dbReference type="InterPro" id="IPR052918">
    <property type="entry name" value="Motility_Chemotaxis_Reg"/>
</dbReference>